<dbReference type="STRING" id="445709.ABW99_00485"/>
<sequence>MPHPIHDPRYQRIAALLADLRKQRGLLQQDLADRLGRPQAFVSKVESGVRRLDLIELTDYLRMLDVNPKDFMDQILSLSKLPPLG</sequence>
<dbReference type="GO" id="GO:0003677">
    <property type="term" value="F:DNA binding"/>
    <property type="evidence" value="ECO:0007669"/>
    <property type="project" value="InterPro"/>
</dbReference>
<feature type="domain" description="HTH cro/C1-type" evidence="1">
    <location>
        <begin position="17"/>
        <end position="71"/>
    </location>
</feature>
<dbReference type="Proteomes" id="UP000036700">
    <property type="component" value="Chromosome"/>
</dbReference>
<dbReference type="CDD" id="cd00093">
    <property type="entry name" value="HTH_XRE"/>
    <property type="match status" value="1"/>
</dbReference>
<dbReference type="PROSITE" id="PS50943">
    <property type="entry name" value="HTH_CROC1"/>
    <property type="match status" value="1"/>
</dbReference>
<gene>
    <name evidence="2" type="ORF">ABW99_00485</name>
</gene>
<evidence type="ECO:0000259" key="1">
    <source>
        <dbReference type="PROSITE" id="PS50943"/>
    </source>
</evidence>
<protein>
    <submittedName>
        <fullName evidence="2">XRE family transcriptional regulator</fullName>
    </submittedName>
</protein>
<dbReference type="EMBL" id="CP011568">
    <property type="protein sequence ID" value="AKJ66933.1"/>
    <property type="molecule type" value="Genomic_DNA"/>
</dbReference>
<dbReference type="OrthoDB" id="9803379at2"/>
<reference evidence="3" key="1">
    <citation type="submission" date="2015-06" db="EMBL/GenBank/DDBJ databases">
        <authorList>
            <person name="Lim Y.L."/>
            <person name="Ee R."/>
            <person name="Yong D."/>
            <person name="How K.Y."/>
            <person name="Yin W.F."/>
            <person name="Chan K.G."/>
        </authorList>
    </citation>
    <scope>NUCLEOTIDE SEQUENCE [LARGE SCALE GENOMIC DNA]</scope>
    <source>
        <strain evidence="3">DSM 25325</strain>
    </source>
</reference>
<proteinExistence type="predicted"/>
<evidence type="ECO:0000313" key="2">
    <source>
        <dbReference type="EMBL" id="AKJ66933.1"/>
    </source>
</evidence>
<dbReference type="Pfam" id="PF01381">
    <property type="entry name" value="HTH_3"/>
    <property type="match status" value="1"/>
</dbReference>
<keyword evidence="3" id="KW-1185">Reference proteome</keyword>
<dbReference type="SUPFAM" id="SSF47413">
    <property type="entry name" value="lambda repressor-like DNA-binding domains"/>
    <property type="match status" value="1"/>
</dbReference>
<name>A0A0G3EIW2_9BURK</name>
<dbReference type="SMART" id="SM00530">
    <property type="entry name" value="HTH_XRE"/>
    <property type="match status" value="1"/>
</dbReference>
<dbReference type="AlphaFoldDB" id="A0A0G3EIW2"/>
<dbReference type="KEGG" id="ptx:ABW99_00485"/>
<evidence type="ECO:0000313" key="3">
    <source>
        <dbReference type="Proteomes" id="UP000036700"/>
    </source>
</evidence>
<organism evidence="2 3">
    <name type="scientific">Pandoraea thiooxydans</name>
    <dbReference type="NCBI Taxonomy" id="445709"/>
    <lineage>
        <taxon>Bacteria</taxon>
        <taxon>Pseudomonadati</taxon>
        <taxon>Pseudomonadota</taxon>
        <taxon>Betaproteobacteria</taxon>
        <taxon>Burkholderiales</taxon>
        <taxon>Burkholderiaceae</taxon>
        <taxon>Pandoraea</taxon>
    </lineage>
</organism>
<dbReference type="InterPro" id="IPR010982">
    <property type="entry name" value="Lambda_DNA-bd_dom_sf"/>
</dbReference>
<dbReference type="RefSeq" id="WP_047212452.1">
    <property type="nucleotide sequence ID" value="NZ_CP011568.3"/>
</dbReference>
<dbReference type="InterPro" id="IPR001387">
    <property type="entry name" value="Cro/C1-type_HTH"/>
</dbReference>
<accession>A0A0G3EIW2</accession>
<dbReference type="Gene3D" id="1.10.260.40">
    <property type="entry name" value="lambda repressor-like DNA-binding domains"/>
    <property type="match status" value="1"/>
</dbReference>
<dbReference type="PATRIC" id="fig|445709.3.peg.114"/>